<dbReference type="GO" id="GO:0003677">
    <property type="term" value="F:DNA binding"/>
    <property type="evidence" value="ECO:0007669"/>
    <property type="project" value="UniProtKB-KW"/>
</dbReference>
<dbReference type="SMART" id="SM00347">
    <property type="entry name" value="HTH_MARR"/>
    <property type="match status" value="1"/>
</dbReference>
<dbReference type="InterPro" id="IPR023187">
    <property type="entry name" value="Tscrpt_reg_MarR-type_CS"/>
</dbReference>
<keyword evidence="1" id="KW-0805">Transcription regulation</keyword>
<keyword evidence="2" id="KW-0238">DNA-binding</keyword>
<proteinExistence type="predicted"/>
<dbReference type="PANTHER" id="PTHR42756:SF1">
    <property type="entry name" value="TRANSCRIPTIONAL REPRESSOR OF EMRAB OPERON"/>
    <property type="match status" value="1"/>
</dbReference>
<dbReference type="Proteomes" id="UP000184342">
    <property type="component" value="Unassembled WGS sequence"/>
</dbReference>
<dbReference type="PROSITE" id="PS50995">
    <property type="entry name" value="HTH_MARR_2"/>
    <property type="match status" value="1"/>
</dbReference>
<dbReference type="PROSITE" id="PS01117">
    <property type="entry name" value="HTH_MARR_1"/>
    <property type="match status" value="1"/>
</dbReference>
<protein>
    <submittedName>
        <fullName evidence="5">MarR family protein</fullName>
    </submittedName>
</protein>
<dbReference type="PANTHER" id="PTHR42756">
    <property type="entry name" value="TRANSCRIPTIONAL REGULATOR, MARR"/>
    <property type="match status" value="1"/>
</dbReference>
<dbReference type="InterPro" id="IPR036388">
    <property type="entry name" value="WH-like_DNA-bd_sf"/>
</dbReference>
<dbReference type="STRING" id="1122934.SAMN02745691_01562"/>
<dbReference type="PRINTS" id="PR00598">
    <property type="entry name" value="HTHMARR"/>
</dbReference>
<feature type="domain" description="HTH marR-type" evidence="4">
    <location>
        <begin position="1"/>
        <end position="138"/>
    </location>
</feature>
<sequence length="162" mass="18991">MNEMRNTHFEILHSFRKLNISSLMPNITHCEFGTLKTIKQCSWENMDKGVRICMLAERLDVAAPAVSRTIRSLEQKEFVIRAIDENDRRNVFVELTAEGEEMLMQMENIMEDFSSAVMDKVGSENMEKLNYHLKQLYEVSKEELELRKNNDRKENTDNGQNI</sequence>
<evidence type="ECO:0000313" key="5">
    <source>
        <dbReference type="EMBL" id="SHJ22838.1"/>
    </source>
</evidence>
<evidence type="ECO:0000256" key="2">
    <source>
        <dbReference type="ARBA" id="ARBA00023125"/>
    </source>
</evidence>
<evidence type="ECO:0000256" key="3">
    <source>
        <dbReference type="ARBA" id="ARBA00023163"/>
    </source>
</evidence>
<evidence type="ECO:0000259" key="4">
    <source>
        <dbReference type="PROSITE" id="PS50995"/>
    </source>
</evidence>
<dbReference type="InterPro" id="IPR036390">
    <property type="entry name" value="WH_DNA-bd_sf"/>
</dbReference>
<evidence type="ECO:0000313" key="6">
    <source>
        <dbReference type="Proteomes" id="UP000184342"/>
    </source>
</evidence>
<reference evidence="5 6" key="1">
    <citation type="submission" date="2016-11" db="EMBL/GenBank/DDBJ databases">
        <authorList>
            <person name="Jaros S."/>
            <person name="Januszkiewicz K."/>
            <person name="Wedrychowicz H."/>
        </authorList>
    </citation>
    <scope>NUCLEOTIDE SEQUENCE [LARGE SCALE GENOMIC DNA]</scope>
    <source>
        <strain evidence="5 6">DSM 15970</strain>
    </source>
</reference>
<evidence type="ECO:0000256" key="1">
    <source>
        <dbReference type="ARBA" id="ARBA00023015"/>
    </source>
</evidence>
<dbReference type="Pfam" id="PF01047">
    <property type="entry name" value="MarR"/>
    <property type="match status" value="1"/>
</dbReference>
<dbReference type="GO" id="GO:0003700">
    <property type="term" value="F:DNA-binding transcription factor activity"/>
    <property type="evidence" value="ECO:0007669"/>
    <property type="project" value="InterPro"/>
</dbReference>
<keyword evidence="6" id="KW-1185">Reference proteome</keyword>
<dbReference type="Gene3D" id="1.10.10.10">
    <property type="entry name" value="Winged helix-like DNA-binding domain superfamily/Winged helix DNA-binding domain"/>
    <property type="match status" value="1"/>
</dbReference>
<gene>
    <name evidence="5" type="ORF">SAMN02745691_01562</name>
</gene>
<dbReference type="AlphaFoldDB" id="A0A1M6HKT8"/>
<dbReference type="EMBL" id="FQYT01000015">
    <property type="protein sequence ID" value="SHJ22838.1"/>
    <property type="molecule type" value="Genomic_DNA"/>
</dbReference>
<dbReference type="OrthoDB" id="2063997at2"/>
<keyword evidence="3" id="KW-0804">Transcription</keyword>
<accession>A0A1M6HKT8</accession>
<organism evidence="5 6">
    <name type="scientific">Parasporobacterium paucivorans DSM 15970</name>
    <dbReference type="NCBI Taxonomy" id="1122934"/>
    <lineage>
        <taxon>Bacteria</taxon>
        <taxon>Bacillati</taxon>
        <taxon>Bacillota</taxon>
        <taxon>Clostridia</taxon>
        <taxon>Lachnospirales</taxon>
        <taxon>Lachnospiraceae</taxon>
        <taxon>Parasporobacterium</taxon>
    </lineage>
</organism>
<dbReference type="InterPro" id="IPR000835">
    <property type="entry name" value="HTH_MarR-typ"/>
</dbReference>
<name>A0A1M6HKT8_9FIRM</name>
<dbReference type="SUPFAM" id="SSF46785">
    <property type="entry name" value="Winged helix' DNA-binding domain"/>
    <property type="match status" value="1"/>
</dbReference>